<evidence type="ECO:0000256" key="4">
    <source>
        <dbReference type="ARBA" id="ARBA00022692"/>
    </source>
</evidence>
<keyword evidence="3" id="KW-1003">Cell membrane</keyword>
<dbReference type="STRING" id="1117647.M5M_13265"/>
<comment type="similarity">
    <text evidence="2">Belongs to the polysaccharide synthase family.</text>
</comment>
<comment type="subcellular location">
    <subcellularLocation>
        <location evidence="1">Cell membrane</location>
        <topology evidence="1">Multi-pass membrane protein</topology>
    </subcellularLocation>
</comment>
<keyword evidence="6 7" id="KW-0472">Membrane</keyword>
<dbReference type="KEGG" id="saga:M5M_13265"/>
<keyword evidence="4 7" id="KW-0812">Transmembrane</keyword>
<feature type="transmembrane region" description="Helical" evidence="7">
    <location>
        <begin position="43"/>
        <end position="65"/>
    </location>
</feature>
<dbReference type="eggNOG" id="COG2244">
    <property type="taxonomic scope" value="Bacteria"/>
</dbReference>
<evidence type="ECO:0000313" key="8">
    <source>
        <dbReference type="EMBL" id="AFU99797.1"/>
    </source>
</evidence>
<evidence type="ECO:0000256" key="1">
    <source>
        <dbReference type="ARBA" id="ARBA00004651"/>
    </source>
</evidence>
<feature type="transmembrane region" description="Helical" evidence="7">
    <location>
        <begin position="127"/>
        <end position="149"/>
    </location>
</feature>
<sequence>MYPAIIRTSDKLRTLFAANRLLCNTRWMVIAEAIAKVSRIGTVIAMAALLTTEAYGLAALSLMWLELLRVFTRAGGGALVIQCSEQELPTVAAAAWQQQWLLSLVMIAVQWWIAPLLAAFYERPELAPLLQLASLTYLLYPLVSVRVFLLQRSNAMKSYALASSLSISADNLATIGLLIGGLDVASVIYAKIIAAAVWVLVFMRFPSLSLRTLTRCNGTEFIRTAIFSGKVFGTELVRLGRFQADLIIAGKLLSPEFFGLYSFAKNAGVGLGQSLTNAFLGGLAPYLAEQYRQQSAVLAHAKLQSVSRAIALLFLLQILAVPVYLYILFGDRWSAAVPLVMLLCTTAIPALFIDATGMLLRIRNQPALELLAASFCLILMAASLMLFAPTDPTSMAQLVAFTSVSWLIPVIYIWKKIRSEDY</sequence>
<dbReference type="PANTHER" id="PTHR30250:SF10">
    <property type="entry name" value="LIPOPOLYSACCHARIDE BIOSYNTHESIS PROTEIN WZXC"/>
    <property type="match status" value="1"/>
</dbReference>
<feature type="transmembrane region" description="Helical" evidence="7">
    <location>
        <begin position="335"/>
        <end position="355"/>
    </location>
</feature>
<dbReference type="AlphaFoldDB" id="K4L0V6"/>
<evidence type="ECO:0000256" key="6">
    <source>
        <dbReference type="ARBA" id="ARBA00023136"/>
    </source>
</evidence>
<organism evidence="8 9">
    <name type="scientific">Simiduia agarivorans (strain DSM 21679 / JCM 13881 / BCRC 17597 / SA1)</name>
    <dbReference type="NCBI Taxonomy" id="1117647"/>
    <lineage>
        <taxon>Bacteria</taxon>
        <taxon>Pseudomonadati</taxon>
        <taxon>Pseudomonadota</taxon>
        <taxon>Gammaproteobacteria</taxon>
        <taxon>Cellvibrionales</taxon>
        <taxon>Cellvibrionaceae</taxon>
        <taxon>Simiduia</taxon>
    </lineage>
</organism>
<dbReference type="Pfam" id="PF13440">
    <property type="entry name" value="Polysacc_synt_3"/>
    <property type="match status" value="1"/>
</dbReference>
<keyword evidence="5 7" id="KW-1133">Transmembrane helix</keyword>
<dbReference type="RefSeq" id="WP_015047960.1">
    <property type="nucleotide sequence ID" value="NC_018868.3"/>
</dbReference>
<proteinExistence type="inferred from homology"/>
<dbReference type="HOGENOM" id="CLU_026911_7_0_6"/>
<evidence type="ECO:0000256" key="2">
    <source>
        <dbReference type="ARBA" id="ARBA00007430"/>
    </source>
</evidence>
<dbReference type="InterPro" id="IPR050833">
    <property type="entry name" value="Poly_Biosynth_Transport"/>
</dbReference>
<feature type="transmembrane region" description="Helical" evidence="7">
    <location>
        <begin position="367"/>
        <end position="388"/>
    </location>
</feature>
<accession>K4L0V6</accession>
<dbReference type="GO" id="GO:0005886">
    <property type="term" value="C:plasma membrane"/>
    <property type="evidence" value="ECO:0007669"/>
    <property type="project" value="UniProtKB-SubCell"/>
</dbReference>
<dbReference type="OrthoDB" id="9770347at2"/>
<evidence type="ECO:0000256" key="3">
    <source>
        <dbReference type="ARBA" id="ARBA00022475"/>
    </source>
</evidence>
<protein>
    <submittedName>
        <fullName evidence="8">Polysaccharide biosynthesis export protein-like protein</fullName>
    </submittedName>
</protein>
<keyword evidence="9" id="KW-1185">Reference proteome</keyword>
<evidence type="ECO:0000256" key="7">
    <source>
        <dbReference type="SAM" id="Phobius"/>
    </source>
</evidence>
<feature type="transmembrane region" description="Helical" evidence="7">
    <location>
        <begin position="394"/>
        <end position="414"/>
    </location>
</feature>
<evidence type="ECO:0000256" key="5">
    <source>
        <dbReference type="ARBA" id="ARBA00022989"/>
    </source>
</evidence>
<dbReference type="Proteomes" id="UP000000466">
    <property type="component" value="Chromosome"/>
</dbReference>
<feature type="transmembrane region" description="Helical" evidence="7">
    <location>
        <begin position="188"/>
        <end position="205"/>
    </location>
</feature>
<reference evidence="8 9" key="1">
    <citation type="journal article" date="2013" name="Genome Announc.">
        <title>Complete genome sequence of Simiduia agarivorans SA1(T), a marine bacterium able to degrade a variety of polysaccharides.</title>
        <authorList>
            <person name="Lin S.Y."/>
            <person name="Shieh W.Y."/>
            <person name="Chen J.S."/>
            <person name="Tang S.L."/>
        </authorList>
    </citation>
    <scope>NUCLEOTIDE SEQUENCE [LARGE SCALE GENOMIC DNA]</scope>
    <source>
        <strain evidence="9">DSM 21679 / JCM 13881 / BCRC 17597 / SA1</strain>
    </source>
</reference>
<gene>
    <name evidence="8" type="ordered locus">M5M_13265</name>
</gene>
<feature type="transmembrane region" description="Helical" evidence="7">
    <location>
        <begin position="100"/>
        <end position="121"/>
    </location>
</feature>
<feature type="transmembrane region" description="Helical" evidence="7">
    <location>
        <begin position="309"/>
        <end position="329"/>
    </location>
</feature>
<evidence type="ECO:0000313" key="9">
    <source>
        <dbReference type="Proteomes" id="UP000000466"/>
    </source>
</evidence>
<name>K4L0V6_SIMAS</name>
<dbReference type="PANTHER" id="PTHR30250">
    <property type="entry name" value="PST FAMILY PREDICTED COLANIC ACID TRANSPORTER"/>
    <property type="match status" value="1"/>
</dbReference>
<dbReference type="EMBL" id="CP003746">
    <property type="protein sequence ID" value="AFU99797.1"/>
    <property type="molecule type" value="Genomic_DNA"/>
</dbReference>